<dbReference type="Proteomes" id="UP000176409">
    <property type="component" value="Unassembled WGS sequence"/>
</dbReference>
<evidence type="ECO:0000313" key="2">
    <source>
        <dbReference type="Proteomes" id="UP000176409"/>
    </source>
</evidence>
<evidence type="ECO:0000313" key="1">
    <source>
        <dbReference type="EMBL" id="OGG28890.1"/>
    </source>
</evidence>
<protein>
    <submittedName>
        <fullName evidence="1">Uncharacterized protein</fullName>
    </submittedName>
</protein>
<accession>A0A1F6AW48</accession>
<reference evidence="1 2" key="1">
    <citation type="journal article" date="2016" name="Nat. Commun.">
        <title>Thousands of microbial genomes shed light on interconnected biogeochemical processes in an aquifer system.</title>
        <authorList>
            <person name="Anantharaman K."/>
            <person name="Brown C.T."/>
            <person name="Hug L.A."/>
            <person name="Sharon I."/>
            <person name="Castelle C.J."/>
            <person name="Probst A.J."/>
            <person name="Thomas B.C."/>
            <person name="Singh A."/>
            <person name="Wilkins M.J."/>
            <person name="Karaoz U."/>
            <person name="Brodie E.L."/>
            <person name="Williams K.H."/>
            <person name="Hubbard S.S."/>
            <person name="Banfield J.F."/>
        </authorList>
    </citation>
    <scope>NUCLEOTIDE SEQUENCE [LARGE SCALE GENOMIC DNA]</scope>
</reference>
<gene>
    <name evidence="1" type="ORF">A2973_05580</name>
</gene>
<dbReference type="AlphaFoldDB" id="A0A1F6AW48"/>
<dbReference type="EMBL" id="MFJZ01000065">
    <property type="protein sequence ID" value="OGG28890.1"/>
    <property type="molecule type" value="Genomic_DNA"/>
</dbReference>
<comment type="caution">
    <text evidence="1">The sequence shown here is derived from an EMBL/GenBank/DDBJ whole genome shotgun (WGS) entry which is preliminary data.</text>
</comment>
<proteinExistence type="predicted"/>
<organism evidence="1 2">
    <name type="scientific">Candidatus Gottesmanbacteria bacterium RIFCSPLOWO2_01_FULL_49_10</name>
    <dbReference type="NCBI Taxonomy" id="1798396"/>
    <lineage>
        <taxon>Bacteria</taxon>
        <taxon>Candidatus Gottesmaniibacteriota</taxon>
    </lineage>
</organism>
<name>A0A1F6AW48_9BACT</name>
<sequence length="83" mass="9003">MSVTIQKESVTAAQVIASLQLLLNPHVGKHDPARTSAMKDVRAGLQHFPSHEFSSDGKRVSVLLEVDGDAQIIELPLNGEIYP</sequence>